<evidence type="ECO:0000313" key="3">
    <source>
        <dbReference type="WBParaSite" id="EgrG_002035300"/>
    </source>
</evidence>
<reference evidence="1 2" key="1">
    <citation type="journal article" date="2013" name="Nature">
        <title>The genomes of four tapeworm species reveal adaptations to parasitism.</title>
        <authorList>
            <person name="Tsai I.J."/>
            <person name="Zarowiecki M."/>
            <person name="Holroyd N."/>
            <person name="Garciarrubio A."/>
            <person name="Sanchez-Flores A."/>
            <person name="Brooks K.L."/>
            <person name="Tracey A."/>
            <person name="Bobes R.J."/>
            <person name="Fragoso G."/>
            <person name="Sciutto E."/>
            <person name="Aslett M."/>
            <person name="Beasley H."/>
            <person name="Bennett H.M."/>
            <person name="Cai J."/>
            <person name="Camicia F."/>
            <person name="Clark R."/>
            <person name="Cucher M."/>
            <person name="De Silva N."/>
            <person name="Day T.A."/>
            <person name="Deplazes P."/>
            <person name="Estrada K."/>
            <person name="Fernandez C."/>
            <person name="Holland P.W."/>
            <person name="Hou J."/>
            <person name="Hu S."/>
            <person name="Huckvale T."/>
            <person name="Hung S.S."/>
            <person name="Kamenetzky L."/>
            <person name="Keane J.A."/>
            <person name="Kiss F."/>
            <person name="Koziol U."/>
            <person name="Lambert O."/>
            <person name="Liu K."/>
            <person name="Luo X."/>
            <person name="Luo Y."/>
            <person name="Macchiaroli N."/>
            <person name="Nichol S."/>
            <person name="Paps J."/>
            <person name="Parkinson J."/>
            <person name="Pouchkina-Stantcheva N."/>
            <person name="Riddiford N."/>
            <person name="Rosenzvit M."/>
            <person name="Salinas G."/>
            <person name="Wasmuth J.D."/>
            <person name="Zamanian M."/>
            <person name="Zheng Y."/>
            <person name="Cai X."/>
            <person name="Soberon X."/>
            <person name="Olson P.D."/>
            <person name="Laclette J.P."/>
            <person name="Brehm K."/>
            <person name="Berriman M."/>
            <person name="Garciarrubio A."/>
            <person name="Bobes R.J."/>
            <person name="Fragoso G."/>
            <person name="Sanchez-Flores A."/>
            <person name="Estrada K."/>
            <person name="Cevallos M.A."/>
            <person name="Morett E."/>
            <person name="Gonzalez V."/>
            <person name="Portillo T."/>
            <person name="Ochoa-Leyva A."/>
            <person name="Jose M.V."/>
            <person name="Sciutto E."/>
            <person name="Landa A."/>
            <person name="Jimenez L."/>
            <person name="Valdes V."/>
            <person name="Carrero J.C."/>
            <person name="Larralde C."/>
            <person name="Morales-Montor J."/>
            <person name="Limon-Lason J."/>
            <person name="Soberon X."/>
            <person name="Laclette J.P."/>
        </authorList>
    </citation>
    <scope>NUCLEOTIDE SEQUENCE [LARGE SCALE GENOMIC DNA]</scope>
</reference>
<dbReference type="EMBL" id="LK028589">
    <property type="protein sequence ID" value="CDS23092.1"/>
    <property type="molecule type" value="Genomic_DNA"/>
</dbReference>
<accession>A0A068WZJ6</accession>
<protein>
    <submittedName>
        <fullName evidence="1 3">Uncharacterized protein</fullName>
    </submittedName>
</protein>
<reference evidence="1" key="2">
    <citation type="submission" date="2014-06" db="EMBL/GenBank/DDBJ databases">
        <authorList>
            <person name="Aslett M."/>
        </authorList>
    </citation>
    <scope>NUCLEOTIDE SEQUENCE</scope>
</reference>
<organism evidence="1">
    <name type="scientific">Echinococcus granulosus</name>
    <name type="common">Hydatid tapeworm</name>
    <dbReference type="NCBI Taxonomy" id="6210"/>
    <lineage>
        <taxon>Eukaryota</taxon>
        <taxon>Metazoa</taxon>
        <taxon>Spiralia</taxon>
        <taxon>Lophotrochozoa</taxon>
        <taxon>Platyhelminthes</taxon>
        <taxon>Cestoda</taxon>
        <taxon>Eucestoda</taxon>
        <taxon>Cyclophyllidea</taxon>
        <taxon>Taeniidae</taxon>
        <taxon>Echinococcus</taxon>
        <taxon>Echinococcus granulosus group</taxon>
    </lineage>
</organism>
<name>A0A068WZJ6_ECHGR</name>
<reference evidence="3" key="3">
    <citation type="submission" date="2020-10" db="UniProtKB">
        <authorList>
            <consortium name="WormBaseParasite"/>
        </authorList>
    </citation>
    <scope>IDENTIFICATION</scope>
</reference>
<dbReference type="WBParaSite" id="EgrG_002035300">
    <property type="protein sequence ID" value="EgrG_002035300"/>
    <property type="gene ID" value="EgrG_002035300"/>
</dbReference>
<evidence type="ECO:0000313" key="2">
    <source>
        <dbReference type="Proteomes" id="UP000492820"/>
    </source>
</evidence>
<gene>
    <name evidence="3" type="primary">EGR_08858</name>
    <name evidence="1" type="ORF">EgrG_002035300</name>
</gene>
<proteinExistence type="predicted"/>
<sequence>MSHRLKKSRRHSQDTYPDVRASLANKTSWRDEDFVDFTHIQPVDWLVSASSQMESEESRRISQFQLPPEPYDGTKSRLFSSFPSDEDEHLGFALITSRESEPGDDYNEPNFRTTRREIVELSPMQILRRWTTIVNLSGLKREGDKVTLRPEAANEIEALHAAAHYMAEKFGQGSGAYEKWRQWFLPVCHPIRRRQNILRRFEIEYRVNVQDYEPAMRPMAKMIRRNIRQLLHKEYAPINNRIWHEKLGQLLIQKSRVDLTDHIKRLEERERQRQTELLQKGVIKQEIYDQVSTAKVTAKHKVRRRKAGKKGSPTTTNLLTHLDAFNTATVAPDLDKLKATVATRQIELKKNELTSDQDVDTSVSLQLLQEWKSSLPSRGSKHKILIPLENDCQRDLALLEAPIESTKGEVTSDEQRWEDWVTNEEISSEDSGRIHEDGLIPPAPAEMKELYKRAQKILNTPCFVRKKLPTKPPSPERGHR</sequence>
<evidence type="ECO:0000313" key="1">
    <source>
        <dbReference type="EMBL" id="CDS23092.1"/>
    </source>
</evidence>
<dbReference type="AlphaFoldDB" id="A0A068WZJ6"/>
<dbReference type="OrthoDB" id="6265116at2759"/>
<dbReference type="Proteomes" id="UP000492820">
    <property type="component" value="Unassembled WGS sequence"/>
</dbReference>